<dbReference type="Proteomes" id="UP001273589">
    <property type="component" value="Unassembled WGS sequence"/>
</dbReference>
<sequence>MTLLVLLHSALTLVRLGGCALLLSKAGPILHRPRLGRALERTTGLALIGFGFVVTAASGRVGRPSHGGINRASPSSDWVRPPRIHLVLTGHGSTSGSTRGSRNHGASAQA</sequence>
<dbReference type="AlphaFoldDB" id="A0AAJ2PJU6"/>
<organism evidence="2 3">
    <name type="scientific">Streptomyces europaeiscabiei</name>
    <dbReference type="NCBI Taxonomy" id="146819"/>
    <lineage>
        <taxon>Bacteria</taxon>
        <taxon>Bacillati</taxon>
        <taxon>Actinomycetota</taxon>
        <taxon>Actinomycetes</taxon>
        <taxon>Kitasatosporales</taxon>
        <taxon>Streptomycetaceae</taxon>
        <taxon>Streptomyces</taxon>
    </lineage>
</organism>
<proteinExistence type="predicted"/>
<feature type="region of interest" description="Disordered" evidence="1">
    <location>
        <begin position="88"/>
        <end position="110"/>
    </location>
</feature>
<reference evidence="2" key="1">
    <citation type="journal article" date="2023" name="Microb. Genom.">
        <title>Mesoterricola silvestris gen. nov., sp. nov., Mesoterricola sediminis sp. nov., Geothrix oryzae sp. nov., Geothrix edaphica sp. nov., Geothrix rubra sp. nov., and Geothrix limicola sp. nov., six novel members of Acidobacteriota isolated from soils.</title>
        <authorList>
            <person name="Weisberg A.J."/>
            <person name="Pearce E."/>
            <person name="Kramer C.G."/>
            <person name="Chang J.H."/>
            <person name="Clarke C.R."/>
        </authorList>
    </citation>
    <scope>NUCLEOTIDE SEQUENCE</scope>
    <source>
        <strain evidence="2">ND06-05F</strain>
    </source>
</reference>
<evidence type="ECO:0000256" key="1">
    <source>
        <dbReference type="SAM" id="MobiDB-lite"/>
    </source>
</evidence>
<gene>
    <name evidence="2" type="ORF">PV367_02110</name>
</gene>
<accession>A0AAJ2PJU6</accession>
<dbReference type="RefSeq" id="WP_319688830.1">
    <property type="nucleotide sequence ID" value="NZ_JARAWN010000006.1"/>
</dbReference>
<feature type="compositionally biased region" description="Low complexity" evidence="1">
    <location>
        <begin position="89"/>
        <end position="110"/>
    </location>
</feature>
<dbReference type="EMBL" id="JARAWN010000006">
    <property type="protein sequence ID" value="MDX3128617.1"/>
    <property type="molecule type" value="Genomic_DNA"/>
</dbReference>
<comment type="caution">
    <text evidence="2">The sequence shown here is derived from an EMBL/GenBank/DDBJ whole genome shotgun (WGS) entry which is preliminary data.</text>
</comment>
<evidence type="ECO:0000313" key="3">
    <source>
        <dbReference type="Proteomes" id="UP001273589"/>
    </source>
</evidence>
<evidence type="ECO:0000313" key="2">
    <source>
        <dbReference type="EMBL" id="MDX3128617.1"/>
    </source>
</evidence>
<name>A0AAJ2PJU6_9ACTN</name>
<protein>
    <submittedName>
        <fullName evidence="2">Uncharacterized protein</fullName>
    </submittedName>
</protein>